<keyword evidence="4 6" id="KW-0472">Membrane</keyword>
<evidence type="ECO:0000256" key="1">
    <source>
        <dbReference type="ARBA" id="ARBA00004141"/>
    </source>
</evidence>
<protein>
    <submittedName>
        <fullName evidence="8">Decarboxylase_GME9496</fullName>
    </submittedName>
</protein>
<dbReference type="InterPro" id="IPR049326">
    <property type="entry name" value="Rhodopsin_dom_fungi"/>
</dbReference>
<evidence type="ECO:0000256" key="2">
    <source>
        <dbReference type="ARBA" id="ARBA00022692"/>
    </source>
</evidence>
<dbReference type="PANTHER" id="PTHR33048">
    <property type="entry name" value="PTH11-LIKE INTEGRAL MEMBRANE PROTEIN (AFU_ORTHOLOGUE AFUA_5G11245)"/>
    <property type="match status" value="1"/>
</dbReference>
<comment type="similarity">
    <text evidence="5">Belongs to the SAT4 family.</text>
</comment>
<feature type="transmembrane region" description="Helical" evidence="6">
    <location>
        <begin position="20"/>
        <end position="40"/>
    </location>
</feature>
<dbReference type="Pfam" id="PF20684">
    <property type="entry name" value="Fung_rhodopsin"/>
    <property type="match status" value="1"/>
</dbReference>
<feature type="transmembrane region" description="Helical" evidence="6">
    <location>
        <begin position="60"/>
        <end position="88"/>
    </location>
</feature>
<accession>A0A0X9F300</accession>
<name>A0A0X9F300_9PEZI</name>
<comment type="subcellular location">
    <subcellularLocation>
        <location evidence="1">Membrane</location>
        <topology evidence="1">Multi-pass membrane protein</topology>
    </subcellularLocation>
</comment>
<dbReference type="AlphaFoldDB" id="A0A0X9F300"/>
<sequence length="210" mass="23457">MSIAAFLLRVTPNQIHRRIIYAAAGLTCAAGLTLVFIVMFQCKPVSAFWNRKGPRSCLPIDAIVTSVYCYSAFAILTDFTFTFLPMYLIWKLQMDMKTKIVLVPIMGMAFMASLAVIIRLPYVQDFKKEDFLHSTTNFGVWSAVEQSLAITAGSLATLRPLLRKVTGHFKTLKASLWNSADAAPNHSMDSGTAQLTAHRQDEYKLQSRNP</sequence>
<dbReference type="EMBL" id="KP644202">
    <property type="protein sequence ID" value="ALM32001.1"/>
    <property type="molecule type" value="mRNA"/>
</dbReference>
<evidence type="ECO:0000256" key="4">
    <source>
        <dbReference type="ARBA" id="ARBA00023136"/>
    </source>
</evidence>
<evidence type="ECO:0000313" key="8">
    <source>
        <dbReference type="EMBL" id="ALM32001.1"/>
    </source>
</evidence>
<keyword evidence="3 6" id="KW-1133">Transmembrane helix</keyword>
<keyword evidence="2 6" id="KW-0812">Transmembrane</keyword>
<reference evidence="8" key="1">
    <citation type="submission" date="2015-01" db="EMBL/GenBank/DDBJ databases">
        <title>Decarboxylase from Daldinia eschscholzii IFB-TL01.</title>
        <authorList>
            <person name="Wang G."/>
            <person name="Tan R.X."/>
        </authorList>
    </citation>
    <scope>NUCLEOTIDE SEQUENCE</scope>
    <source>
        <strain evidence="8">IFB-TL01</strain>
    </source>
</reference>
<evidence type="ECO:0000259" key="7">
    <source>
        <dbReference type="Pfam" id="PF20684"/>
    </source>
</evidence>
<organism evidence="8">
    <name type="scientific">Daldinia eschscholzii IFB-TL01</name>
    <dbReference type="NCBI Taxonomy" id="1169046"/>
    <lineage>
        <taxon>Eukaryota</taxon>
        <taxon>Fungi</taxon>
        <taxon>Dikarya</taxon>
        <taxon>Ascomycota</taxon>
        <taxon>Pezizomycotina</taxon>
        <taxon>Sordariomycetes</taxon>
        <taxon>Xylariomycetidae</taxon>
        <taxon>Xylariales</taxon>
        <taxon>Hypoxylaceae</taxon>
        <taxon>Daldinia</taxon>
    </lineage>
</organism>
<evidence type="ECO:0000256" key="5">
    <source>
        <dbReference type="ARBA" id="ARBA00038359"/>
    </source>
</evidence>
<dbReference type="GO" id="GO:0016020">
    <property type="term" value="C:membrane"/>
    <property type="evidence" value="ECO:0007669"/>
    <property type="project" value="UniProtKB-SubCell"/>
</dbReference>
<evidence type="ECO:0000256" key="3">
    <source>
        <dbReference type="ARBA" id="ARBA00022989"/>
    </source>
</evidence>
<feature type="transmembrane region" description="Helical" evidence="6">
    <location>
        <begin position="100"/>
        <end position="118"/>
    </location>
</feature>
<dbReference type="PANTHER" id="PTHR33048:SF96">
    <property type="entry name" value="INTEGRAL MEMBRANE PROTEIN"/>
    <property type="match status" value="1"/>
</dbReference>
<dbReference type="InterPro" id="IPR052337">
    <property type="entry name" value="SAT4-like"/>
</dbReference>
<evidence type="ECO:0000256" key="6">
    <source>
        <dbReference type="SAM" id="Phobius"/>
    </source>
</evidence>
<proteinExistence type="evidence at transcript level"/>
<feature type="domain" description="Rhodopsin" evidence="7">
    <location>
        <begin position="1"/>
        <end position="164"/>
    </location>
</feature>